<sequence>MEEPLDVAPLISDAKASQAWRRFLSTVLGGGRIVPGMTLKVYLFQALLWFCPVFFSALLAFNLEAPNVWPYLRLLMGAALNFSFGLSLELLRCFVAQHGKSDEGGRGRMAWCDDEDVDFRRLFTPQVMDLLLPRRRFLLALFSCLLSAALGAVTAQCLAPQQLANDLQLDQASAYVVSCWVFLTAGMAHFGLHAQPAPEVSGTSSTDARSFLVLALLLPQLWDLPVNLARGSPGDGHGLGKMEKI</sequence>
<accession>A0A9P1DIU7</accession>
<reference evidence="3" key="2">
    <citation type="submission" date="2024-04" db="EMBL/GenBank/DDBJ databases">
        <authorList>
            <person name="Chen Y."/>
            <person name="Shah S."/>
            <person name="Dougan E. K."/>
            <person name="Thang M."/>
            <person name="Chan C."/>
        </authorList>
    </citation>
    <scope>NUCLEOTIDE SEQUENCE [LARGE SCALE GENOMIC DNA]</scope>
</reference>
<dbReference type="AlphaFoldDB" id="A0A9P1DIU7"/>
<organism evidence="2">
    <name type="scientific">Cladocopium goreaui</name>
    <dbReference type="NCBI Taxonomy" id="2562237"/>
    <lineage>
        <taxon>Eukaryota</taxon>
        <taxon>Sar</taxon>
        <taxon>Alveolata</taxon>
        <taxon>Dinophyceae</taxon>
        <taxon>Suessiales</taxon>
        <taxon>Symbiodiniaceae</taxon>
        <taxon>Cladocopium</taxon>
    </lineage>
</organism>
<feature type="transmembrane region" description="Helical" evidence="1">
    <location>
        <begin position="41"/>
        <end position="63"/>
    </location>
</feature>
<dbReference type="EMBL" id="CAMXCT010004526">
    <property type="protein sequence ID" value="CAI4009438.1"/>
    <property type="molecule type" value="Genomic_DNA"/>
</dbReference>
<evidence type="ECO:0000313" key="4">
    <source>
        <dbReference type="EMBL" id="CAL4796750.1"/>
    </source>
</evidence>
<keyword evidence="1" id="KW-1133">Transmembrane helix</keyword>
<feature type="transmembrane region" description="Helical" evidence="1">
    <location>
        <begin position="173"/>
        <end position="192"/>
    </location>
</feature>
<keyword evidence="1" id="KW-0472">Membrane</keyword>
<evidence type="ECO:0000313" key="2">
    <source>
        <dbReference type="EMBL" id="CAI4009438.1"/>
    </source>
</evidence>
<reference evidence="2" key="1">
    <citation type="submission" date="2022-10" db="EMBL/GenBank/DDBJ databases">
        <authorList>
            <person name="Chen Y."/>
            <person name="Dougan E. K."/>
            <person name="Chan C."/>
            <person name="Rhodes N."/>
            <person name="Thang M."/>
        </authorList>
    </citation>
    <scope>NUCLEOTIDE SEQUENCE</scope>
</reference>
<dbReference type="EMBL" id="CAMXCT030004526">
    <property type="protein sequence ID" value="CAL4796750.1"/>
    <property type="molecule type" value="Genomic_DNA"/>
</dbReference>
<gene>
    <name evidence="2" type="ORF">C1SCF055_LOCUS34797</name>
</gene>
<dbReference type="OrthoDB" id="10629568at2759"/>
<protein>
    <submittedName>
        <fullName evidence="4">Transmembrane protein</fullName>
    </submittedName>
</protein>
<keyword evidence="5" id="KW-1185">Reference proteome</keyword>
<evidence type="ECO:0000256" key="1">
    <source>
        <dbReference type="SAM" id="Phobius"/>
    </source>
</evidence>
<evidence type="ECO:0000313" key="5">
    <source>
        <dbReference type="Proteomes" id="UP001152797"/>
    </source>
</evidence>
<proteinExistence type="predicted"/>
<keyword evidence="1 4" id="KW-0812">Transmembrane</keyword>
<dbReference type="EMBL" id="CAMXCT020004526">
    <property type="protein sequence ID" value="CAL1162813.1"/>
    <property type="molecule type" value="Genomic_DNA"/>
</dbReference>
<dbReference type="Proteomes" id="UP001152797">
    <property type="component" value="Unassembled WGS sequence"/>
</dbReference>
<name>A0A9P1DIU7_9DINO</name>
<evidence type="ECO:0000313" key="3">
    <source>
        <dbReference type="EMBL" id="CAL1162813.1"/>
    </source>
</evidence>
<feature type="transmembrane region" description="Helical" evidence="1">
    <location>
        <begin position="137"/>
        <end position="161"/>
    </location>
</feature>
<comment type="caution">
    <text evidence="2">The sequence shown here is derived from an EMBL/GenBank/DDBJ whole genome shotgun (WGS) entry which is preliminary data.</text>
</comment>